<evidence type="ECO:0000256" key="3">
    <source>
        <dbReference type="ARBA" id="ARBA00022475"/>
    </source>
</evidence>
<dbReference type="Pfam" id="PF07714">
    <property type="entry name" value="PK_Tyr_Ser-Thr"/>
    <property type="match status" value="1"/>
</dbReference>
<name>A0AAD8KIY3_TARER</name>
<feature type="region of interest" description="Disordered" evidence="15">
    <location>
        <begin position="503"/>
        <end position="524"/>
    </location>
</feature>
<feature type="region of interest" description="Disordered" evidence="15">
    <location>
        <begin position="1"/>
        <end position="112"/>
    </location>
</feature>
<evidence type="ECO:0000256" key="6">
    <source>
        <dbReference type="ARBA" id="ARBA00022692"/>
    </source>
</evidence>
<dbReference type="GO" id="GO:0005886">
    <property type="term" value="C:plasma membrane"/>
    <property type="evidence" value="ECO:0007669"/>
    <property type="project" value="UniProtKB-SubCell"/>
</dbReference>
<keyword evidence="3" id="KW-1003">Cell membrane</keyword>
<accession>A0AAD8KIY3</accession>
<evidence type="ECO:0000256" key="1">
    <source>
        <dbReference type="ARBA" id="ARBA00004162"/>
    </source>
</evidence>
<evidence type="ECO:0000256" key="2">
    <source>
        <dbReference type="ARBA" id="ARBA00012513"/>
    </source>
</evidence>
<dbReference type="EC" id="2.7.11.1" evidence="2"/>
<comment type="catalytic activity">
    <reaction evidence="13">
        <text>L-seryl-[protein] + ATP = O-phospho-L-seryl-[protein] + ADP + H(+)</text>
        <dbReference type="Rhea" id="RHEA:17989"/>
        <dbReference type="Rhea" id="RHEA-COMP:9863"/>
        <dbReference type="Rhea" id="RHEA-COMP:11604"/>
        <dbReference type="ChEBI" id="CHEBI:15378"/>
        <dbReference type="ChEBI" id="CHEBI:29999"/>
        <dbReference type="ChEBI" id="CHEBI:30616"/>
        <dbReference type="ChEBI" id="CHEBI:83421"/>
        <dbReference type="ChEBI" id="CHEBI:456216"/>
        <dbReference type="EC" id="2.7.11.1"/>
    </reaction>
</comment>
<dbReference type="FunFam" id="3.30.200.20:FF:000212">
    <property type="entry name" value="Proline-rich receptor-like protein kinase PERK8"/>
    <property type="match status" value="1"/>
</dbReference>
<dbReference type="InterPro" id="IPR011009">
    <property type="entry name" value="Kinase-like_dom_sf"/>
</dbReference>
<evidence type="ECO:0000256" key="7">
    <source>
        <dbReference type="ARBA" id="ARBA00022741"/>
    </source>
</evidence>
<dbReference type="Gene3D" id="3.30.200.20">
    <property type="entry name" value="Phosphorylase Kinase, domain 1"/>
    <property type="match status" value="1"/>
</dbReference>
<dbReference type="Gene3D" id="1.10.510.10">
    <property type="entry name" value="Transferase(Phosphotransferase) domain 1"/>
    <property type="match status" value="1"/>
</dbReference>
<dbReference type="CDD" id="cd14066">
    <property type="entry name" value="STKc_IRAK"/>
    <property type="match status" value="1"/>
</dbReference>
<evidence type="ECO:0000256" key="10">
    <source>
        <dbReference type="ARBA" id="ARBA00022989"/>
    </source>
</evidence>
<evidence type="ECO:0000256" key="12">
    <source>
        <dbReference type="ARBA" id="ARBA00047899"/>
    </source>
</evidence>
<evidence type="ECO:0000256" key="4">
    <source>
        <dbReference type="ARBA" id="ARBA00022527"/>
    </source>
</evidence>
<keyword evidence="5" id="KW-0808">Transferase</keyword>
<protein>
    <recommendedName>
        <fullName evidence="2">non-specific serine/threonine protein kinase</fullName>
        <ecNumber evidence="2">2.7.11.1</ecNumber>
    </recommendedName>
</protein>
<keyword evidence="19" id="KW-1185">Reference proteome</keyword>
<feature type="domain" description="Protein kinase" evidence="17">
    <location>
        <begin position="225"/>
        <end position="496"/>
    </location>
</feature>
<feature type="compositionally biased region" description="Pro residues" evidence="15">
    <location>
        <begin position="13"/>
        <end position="52"/>
    </location>
</feature>
<gene>
    <name evidence="18" type="ORF">QVD17_18898</name>
</gene>
<dbReference type="PROSITE" id="PS50011">
    <property type="entry name" value="PROTEIN_KINASE_DOM"/>
    <property type="match status" value="1"/>
</dbReference>
<dbReference type="PROSITE" id="PS00108">
    <property type="entry name" value="PROTEIN_KINASE_ST"/>
    <property type="match status" value="1"/>
</dbReference>
<keyword evidence="9 14" id="KW-0067">ATP-binding</keyword>
<feature type="binding site" evidence="14">
    <location>
        <position position="254"/>
    </location>
    <ligand>
        <name>ATP</name>
        <dbReference type="ChEBI" id="CHEBI:30616"/>
    </ligand>
</feature>
<comment type="subcellular location">
    <subcellularLocation>
        <location evidence="1">Cell membrane</location>
        <topology evidence="1">Single-pass membrane protein</topology>
    </subcellularLocation>
</comment>
<reference evidence="18" key="1">
    <citation type="journal article" date="2023" name="bioRxiv">
        <title>Improved chromosome-level genome assembly for marigold (Tagetes erecta).</title>
        <authorList>
            <person name="Jiang F."/>
            <person name="Yuan L."/>
            <person name="Wang S."/>
            <person name="Wang H."/>
            <person name="Xu D."/>
            <person name="Wang A."/>
            <person name="Fan W."/>
        </authorList>
    </citation>
    <scope>NUCLEOTIDE SEQUENCE</scope>
    <source>
        <strain evidence="18">WSJ</strain>
        <tissue evidence="18">Leaf</tissue>
    </source>
</reference>
<dbReference type="PANTHER" id="PTHR47982">
    <property type="entry name" value="PROLINE-RICH RECEPTOR-LIKE PROTEIN KINASE PERK4"/>
    <property type="match status" value="1"/>
</dbReference>
<dbReference type="InterPro" id="IPR047117">
    <property type="entry name" value="PERK1-13-like"/>
</dbReference>
<dbReference type="InterPro" id="IPR017441">
    <property type="entry name" value="Protein_kinase_ATP_BS"/>
</dbReference>
<keyword evidence="11 16" id="KW-0472">Membrane</keyword>
<dbReference type="InterPro" id="IPR001245">
    <property type="entry name" value="Ser-Thr/Tyr_kinase_cat_dom"/>
</dbReference>
<dbReference type="GO" id="GO:0005524">
    <property type="term" value="F:ATP binding"/>
    <property type="evidence" value="ECO:0007669"/>
    <property type="project" value="UniProtKB-UniRule"/>
</dbReference>
<evidence type="ECO:0000313" key="18">
    <source>
        <dbReference type="EMBL" id="KAK1423594.1"/>
    </source>
</evidence>
<evidence type="ECO:0000256" key="5">
    <source>
        <dbReference type="ARBA" id="ARBA00022679"/>
    </source>
</evidence>
<dbReference type="SMART" id="SM00220">
    <property type="entry name" value="S_TKc"/>
    <property type="match status" value="1"/>
</dbReference>
<keyword evidence="6 16" id="KW-0812">Transmembrane</keyword>
<evidence type="ECO:0000256" key="16">
    <source>
        <dbReference type="SAM" id="Phobius"/>
    </source>
</evidence>
<evidence type="ECO:0000256" key="9">
    <source>
        <dbReference type="ARBA" id="ARBA00022840"/>
    </source>
</evidence>
<evidence type="ECO:0000313" key="19">
    <source>
        <dbReference type="Proteomes" id="UP001229421"/>
    </source>
</evidence>
<dbReference type="PROSITE" id="PS00107">
    <property type="entry name" value="PROTEIN_KINASE_ATP"/>
    <property type="match status" value="1"/>
</dbReference>
<dbReference type="Proteomes" id="UP001229421">
    <property type="component" value="Unassembled WGS sequence"/>
</dbReference>
<feature type="transmembrane region" description="Helical" evidence="16">
    <location>
        <begin position="116"/>
        <end position="139"/>
    </location>
</feature>
<proteinExistence type="predicted"/>
<organism evidence="18 19">
    <name type="scientific">Tagetes erecta</name>
    <name type="common">African marigold</name>
    <dbReference type="NCBI Taxonomy" id="13708"/>
    <lineage>
        <taxon>Eukaryota</taxon>
        <taxon>Viridiplantae</taxon>
        <taxon>Streptophyta</taxon>
        <taxon>Embryophyta</taxon>
        <taxon>Tracheophyta</taxon>
        <taxon>Spermatophyta</taxon>
        <taxon>Magnoliopsida</taxon>
        <taxon>eudicotyledons</taxon>
        <taxon>Gunneridae</taxon>
        <taxon>Pentapetalae</taxon>
        <taxon>asterids</taxon>
        <taxon>campanulids</taxon>
        <taxon>Asterales</taxon>
        <taxon>Asteraceae</taxon>
        <taxon>Asteroideae</taxon>
        <taxon>Heliantheae alliance</taxon>
        <taxon>Tageteae</taxon>
        <taxon>Tagetes</taxon>
    </lineage>
</organism>
<evidence type="ECO:0000259" key="17">
    <source>
        <dbReference type="PROSITE" id="PS50011"/>
    </source>
</evidence>
<evidence type="ECO:0000256" key="13">
    <source>
        <dbReference type="ARBA" id="ARBA00048679"/>
    </source>
</evidence>
<comment type="catalytic activity">
    <reaction evidence="12">
        <text>L-threonyl-[protein] + ATP = O-phospho-L-threonyl-[protein] + ADP + H(+)</text>
        <dbReference type="Rhea" id="RHEA:46608"/>
        <dbReference type="Rhea" id="RHEA-COMP:11060"/>
        <dbReference type="Rhea" id="RHEA-COMP:11605"/>
        <dbReference type="ChEBI" id="CHEBI:15378"/>
        <dbReference type="ChEBI" id="CHEBI:30013"/>
        <dbReference type="ChEBI" id="CHEBI:30616"/>
        <dbReference type="ChEBI" id="CHEBI:61977"/>
        <dbReference type="ChEBI" id="CHEBI:456216"/>
        <dbReference type="EC" id="2.7.11.1"/>
    </reaction>
</comment>
<dbReference type="FunFam" id="1.10.510.10:FF:000783">
    <property type="entry name" value="Proline-rich receptor-like protein kinase PERK4"/>
    <property type="match status" value="1"/>
</dbReference>
<feature type="compositionally biased region" description="Low complexity" evidence="15">
    <location>
        <begin position="1"/>
        <end position="12"/>
    </location>
</feature>
<dbReference type="GO" id="GO:0004674">
    <property type="term" value="F:protein serine/threonine kinase activity"/>
    <property type="evidence" value="ECO:0007669"/>
    <property type="project" value="UniProtKB-KW"/>
</dbReference>
<keyword evidence="8" id="KW-0418">Kinase</keyword>
<evidence type="ECO:0000256" key="14">
    <source>
        <dbReference type="PROSITE-ProRule" id="PRU10141"/>
    </source>
</evidence>
<feature type="compositionally biased region" description="Basic residues" evidence="15">
    <location>
        <begin position="90"/>
        <end position="101"/>
    </location>
</feature>
<dbReference type="InterPro" id="IPR008271">
    <property type="entry name" value="Ser/Thr_kinase_AS"/>
</dbReference>
<dbReference type="SUPFAM" id="SSF56112">
    <property type="entry name" value="Protein kinase-like (PK-like)"/>
    <property type="match status" value="1"/>
</dbReference>
<dbReference type="AlphaFoldDB" id="A0AAD8KIY3"/>
<dbReference type="InterPro" id="IPR000719">
    <property type="entry name" value="Prot_kinase_dom"/>
</dbReference>
<dbReference type="PANTHER" id="PTHR47982:SF6">
    <property type="entry name" value="PROLINE-RICH RECEPTOR-LIKE PROTEIN KINASE PERK4"/>
    <property type="match status" value="1"/>
</dbReference>
<dbReference type="EMBL" id="JAUHHV010000005">
    <property type="protein sequence ID" value="KAK1423594.1"/>
    <property type="molecule type" value="Genomic_DNA"/>
</dbReference>
<sequence length="554" mass="60534">MASAPEASSRSPPLKPTPPSPHHSPPPPSTLPPHHPPPSSPPPSLPSPPPPLIGKGSTPPQSFPPPDNPTSPGVFVPPPSHQSAPPPTHKSPKSPTHKTHHRSSDTQASSTSNDNLIIGLTVAGFVFLALVTVCITCTWRRKKKQNMAGYYTKPTPGATGGGDYYKNHEHVVQFTRPEMKGIPVGVGGRWGASQQTNTSGHSALPLAFNMTHFSYDELSTATNGFSQSNLIGQGGFGYVHKGILGDGRDVAVKKLKLDSNQGEREFQAEVEIISRVHHRHLVSLVGYCIADAQRMLVYEYVPNNTLDFHLHGEFSGKHGPVMKWETRMRIALGSAKGLAYLHEDCDPRIIHRDIKSSNILLDYNFEAKVADFGLAKMASREDTHVSTRVVGTFGYLAPEYASSGKLTEKSDVFSFGVMLLELLTGRKPIDPARPFLAKALDDQNYNGLIDPRLEGNYEPNEVARMVSCTAASIRYYAKRRPKMSQIVRVLERDGSLDTLNDALTPQRMESTSSVNQSTDTPSSIVHDTMAYNNDMKNFVEMMKSSNKTSEEASS</sequence>
<keyword evidence="7 14" id="KW-0547">Nucleotide-binding</keyword>
<comment type="caution">
    <text evidence="18">The sequence shown here is derived from an EMBL/GenBank/DDBJ whole genome shotgun (WGS) entry which is preliminary data.</text>
</comment>
<keyword evidence="4" id="KW-0723">Serine/threonine-protein kinase</keyword>
<feature type="compositionally biased region" description="Pro residues" evidence="15">
    <location>
        <begin position="61"/>
        <end position="89"/>
    </location>
</feature>
<keyword evidence="10 16" id="KW-1133">Transmembrane helix</keyword>
<evidence type="ECO:0000256" key="8">
    <source>
        <dbReference type="ARBA" id="ARBA00022777"/>
    </source>
</evidence>
<evidence type="ECO:0000256" key="15">
    <source>
        <dbReference type="SAM" id="MobiDB-lite"/>
    </source>
</evidence>
<evidence type="ECO:0000256" key="11">
    <source>
        <dbReference type="ARBA" id="ARBA00023136"/>
    </source>
</evidence>
<dbReference type="PRINTS" id="PR01217">
    <property type="entry name" value="PRICHEXTENSN"/>
</dbReference>